<keyword evidence="3" id="KW-1185">Reference proteome</keyword>
<protein>
    <submittedName>
        <fullName evidence="2">Uncharacterized protein</fullName>
    </submittedName>
</protein>
<name>A0A395T6H4_9HYPO</name>
<accession>A0A395T6H4</accession>
<dbReference type="EMBL" id="PXOG01000033">
    <property type="protein sequence ID" value="RGP80310.1"/>
    <property type="molecule type" value="Genomic_DNA"/>
</dbReference>
<dbReference type="Proteomes" id="UP000266234">
    <property type="component" value="Unassembled WGS sequence"/>
</dbReference>
<proteinExistence type="predicted"/>
<feature type="region of interest" description="Disordered" evidence="1">
    <location>
        <begin position="54"/>
        <end position="77"/>
    </location>
</feature>
<sequence length="182" mass="21002">MDEDRPDRIIRASRLRTRRARPKYTNDLPPETVEALMNYDDIDNESLTHKTCEASPDAASENNNLPSSIPCDTKPRSTSITANIRTNISTQHRYMEMLTEERRKLWGQMEEHEARIREHQTHIVNGDEGDDLINKRFQVCEMLEEKISQICNRLWNIGGDLDESAVKVRQLLGDLVENGPTN</sequence>
<comment type="caution">
    <text evidence="2">The sequence shown here is derived from an EMBL/GenBank/DDBJ whole genome shotgun (WGS) entry which is preliminary data.</text>
</comment>
<evidence type="ECO:0000313" key="2">
    <source>
        <dbReference type="EMBL" id="RGP80310.1"/>
    </source>
</evidence>
<dbReference type="AlphaFoldDB" id="A0A395T6H4"/>
<dbReference type="OrthoDB" id="5095849at2759"/>
<gene>
    <name evidence="2" type="ORF">FLONG3_1611</name>
</gene>
<evidence type="ECO:0000256" key="1">
    <source>
        <dbReference type="SAM" id="MobiDB-lite"/>
    </source>
</evidence>
<reference evidence="2 3" key="1">
    <citation type="journal article" date="2018" name="PLoS Pathog.">
        <title>Evolution of structural diversity of trichothecenes, a family of toxins produced by plant pathogenic and entomopathogenic fungi.</title>
        <authorList>
            <person name="Proctor R.H."/>
            <person name="McCormick S.P."/>
            <person name="Kim H.S."/>
            <person name="Cardoza R.E."/>
            <person name="Stanley A.M."/>
            <person name="Lindo L."/>
            <person name="Kelly A."/>
            <person name="Brown D.W."/>
            <person name="Lee T."/>
            <person name="Vaughan M.M."/>
            <person name="Alexander N.J."/>
            <person name="Busman M."/>
            <person name="Gutierrez S."/>
        </authorList>
    </citation>
    <scope>NUCLEOTIDE SEQUENCE [LARGE SCALE GENOMIC DNA]</scope>
    <source>
        <strain evidence="2 3">NRRL 20695</strain>
    </source>
</reference>
<evidence type="ECO:0000313" key="3">
    <source>
        <dbReference type="Proteomes" id="UP000266234"/>
    </source>
</evidence>
<organism evidence="2 3">
    <name type="scientific">Fusarium longipes</name>
    <dbReference type="NCBI Taxonomy" id="694270"/>
    <lineage>
        <taxon>Eukaryota</taxon>
        <taxon>Fungi</taxon>
        <taxon>Dikarya</taxon>
        <taxon>Ascomycota</taxon>
        <taxon>Pezizomycotina</taxon>
        <taxon>Sordariomycetes</taxon>
        <taxon>Hypocreomycetidae</taxon>
        <taxon>Hypocreales</taxon>
        <taxon>Nectriaceae</taxon>
        <taxon>Fusarium</taxon>
    </lineage>
</organism>